<protein>
    <submittedName>
        <fullName evidence="3">CPBP family intramembrane metalloprotease</fullName>
    </submittedName>
</protein>
<dbReference type="GO" id="GO:0008237">
    <property type="term" value="F:metallopeptidase activity"/>
    <property type="evidence" value="ECO:0007669"/>
    <property type="project" value="UniProtKB-KW"/>
</dbReference>
<feature type="transmembrane region" description="Helical" evidence="1">
    <location>
        <begin position="38"/>
        <end position="61"/>
    </location>
</feature>
<organism evidence="3 4">
    <name type="scientific">Neolewinella lacunae</name>
    <dbReference type="NCBI Taxonomy" id="1517758"/>
    <lineage>
        <taxon>Bacteria</taxon>
        <taxon>Pseudomonadati</taxon>
        <taxon>Bacteroidota</taxon>
        <taxon>Saprospiria</taxon>
        <taxon>Saprospirales</taxon>
        <taxon>Lewinellaceae</taxon>
        <taxon>Neolewinella</taxon>
    </lineage>
</organism>
<dbReference type="InterPro" id="IPR003675">
    <property type="entry name" value="Rce1/LyrA-like_dom"/>
</dbReference>
<keyword evidence="3" id="KW-0378">Hydrolase</keyword>
<feature type="transmembrane region" description="Helical" evidence="1">
    <location>
        <begin position="250"/>
        <end position="270"/>
    </location>
</feature>
<keyword evidence="4" id="KW-1185">Reference proteome</keyword>
<proteinExistence type="predicted"/>
<keyword evidence="1" id="KW-1133">Transmembrane helix</keyword>
<dbReference type="EMBL" id="JACSIT010000100">
    <property type="protein sequence ID" value="MBC6994590.1"/>
    <property type="molecule type" value="Genomic_DNA"/>
</dbReference>
<feature type="transmembrane region" description="Helical" evidence="1">
    <location>
        <begin position="228"/>
        <end position="244"/>
    </location>
</feature>
<gene>
    <name evidence="3" type="ORF">H9S92_10465</name>
</gene>
<feature type="transmembrane region" description="Helical" evidence="1">
    <location>
        <begin position="202"/>
        <end position="223"/>
    </location>
</feature>
<dbReference type="GO" id="GO:0080120">
    <property type="term" value="P:CAAX-box protein maturation"/>
    <property type="evidence" value="ECO:0007669"/>
    <property type="project" value="UniProtKB-ARBA"/>
</dbReference>
<keyword evidence="1" id="KW-0472">Membrane</keyword>
<dbReference type="Proteomes" id="UP000650081">
    <property type="component" value="Unassembled WGS sequence"/>
</dbReference>
<evidence type="ECO:0000313" key="3">
    <source>
        <dbReference type="EMBL" id="MBC6994590.1"/>
    </source>
</evidence>
<reference evidence="3" key="1">
    <citation type="submission" date="2020-08" db="EMBL/GenBank/DDBJ databases">
        <title>Lewinella bacteria from marine environments.</title>
        <authorList>
            <person name="Zhong Y."/>
        </authorList>
    </citation>
    <scope>NUCLEOTIDE SEQUENCE</scope>
    <source>
        <strain evidence="3">KCTC 42187</strain>
    </source>
</reference>
<sequence>MLQLLRQGHELLPADVNCSGRAARGACFSVRNSIKTTAISFALHLLFFLLGIVLPGVLFLASYRRRAGGRTLHWTQRMKTHLYYGNGLLLWGLAGLVIGVWWLSGRPLTDIGLGWGAAPYDLAAVLVLAGFVLVYLFDILREAGSAEQREATRQEFARLGFMPATATQFLNFTFLAVAAGVGEEIVYRGFMVTYLREVLGTSPAAVVASLVLPALAFGLGHFYQGGRAVLKIVVMAILFGFFFLRTQTLWPLMLLHTAIDVFGGLTSWYLQAGEDQRAV</sequence>
<dbReference type="RefSeq" id="WP_187466660.1">
    <property type="nucleotide sequence ID" value="NZ_JACSIT010000100.1"/>
</dbReference>
<feature type="domain" description="CAAX prenyl protease 2/Lysostaphin resistance protein A-like" evidence="2">
    <location>
        <begin position="167"/>
        <end position="261"/>
    </location>
</feature>
<feature type="transmembrane region" description="Helical" evidence="1">
    <location>
        <begin position="161"/>
        <end position="182"/>
    </location>
</feature>
<feature type="transmembrane region" description="Helical" evidence="1">
    <location>
        <begin position="122"/>
        <end position="140"/>
    </location>
</feature>
<dbReference type="Pfam" id="PF02517">
    <property type="entry name" value="Rce1-like"/>
    <property type="match status" value="1"/>
</dbReference>
<evidence type="ECO:0000256" key="1">
    <source>
        <dbReference type="SAM" id="Phobius"/>
    </source>
</evidence>
<keyword evidence="3" id="KW-0645">Protease</keyword>
<name>A0A923PIA5_9BACT</name>
<accession>A0A923PIA5</accession>
<keyword evidence="1" id="KW-0812">Transmembrane</keyword>
<dbReference type="AlphaFoldDB" id="A0A923PIA5"/>
<dbReference type="GO" id="GO:0004175">
    <property type="term" value="F:endopeptidase activity"/>
    <property type="evidence" value="ECO:0007669"/>
    <property type="project" value="UniProtKB-ARBA"/>
</dbReference>
<feature type="transmembrane region" description="Helical" evidence="1">
    <location>
        <begin position="82"/>
        <end position="102"/>
    </location>
</feature>
<evidence type="ECO:0000313" key="4">
    <source>
        <dbReference type="Proteomes" id="UP000650081"/>
    </source>
</evidence>
<evidence type="ECO:0000259" key="2">
    <source>
        <dbReference type="Pfam" id="PF02517"/>
    </source>
</evidence>
<keyword evidence="3" id="KW-0482">Metalloprotease</keyword>
<comment type="caution">
    <text evidence="3">The sequence shown here is derived from an EMBL/GenBank/DDBJ whole genome shotgun (WGS) entry which is preliminary data.</text>
</comment>